<dbReference type="EMBL" id="PUIQ01000136">
    <property type="protein sequence ID" value="PQP06907.1"/>
    <property type="molecule type" value="Genomic_DNA"/>
</dbReference>
<accession>A0A2S8HWG8</accession>
<evidence type="ECO:0000256" key="1">
    <source>
        <dbReference type="SAM" id="SignalP"/>
    </source>
</evidence>
<proteinExistence type="predicted"/>
<evidence type="ECO:0000313" key="2">
    <source>
        <dbReference type="EMBL" id="PQP06907.1"/>
    </source>
</evidence>
<evidence type="ECO:0000313" key="3">
    <source>
        <dbReference type="Proteomes" id="UP000238206"/>
    </source>
</evidence>
<dbReference type="AlphaFoldDB" id="A0A2S8HWG8"/>
<feature type="chain" id="PRO_5015665713" description="DUF1795 domain-containing protein" evidence="1">
    <location>
        <begin position="20"/>
        <end position="194"/>
    </location>
</feature>
<organism evidence="2 3">
    <name type="scientific">Burkholderia cepacia</name>
    <name type="common">Pseudomonas cepacia</name>
    <dbReference type="NCBI Taxonomy" id="292"/>
    <lineage>
        <taxon>Bacteria</taxon>
        <taxon>Pseudomonadati</taxon>
        <taxon>Pseudomonadota</taxon>
        <taxon>Betaproteobacteria</taxon>
        <taxon>Burkholderiales</taxon>
        <taxon>Burkholderiaceae</taxon>
        <taxon>Burkholderia</taxon>
        <taxon>Burkholderia cepacia complex</taxon>
    </lineage>
</organism>
<keyword evidence="1" id="KW-0732">Signal</keyword>
<reference evidence="2 3" key="1">
    <citation type="submission" date="2018-02" db="EMBL/GenBank/DDBJ databases">
        <title>Draft genome sequencing of Burkholderia cepacia Y14-15.</title>
        <authorList>
            <person name="Zheng B.-X."/>
        </authorList>
    </citation>
    <scope>NUCLEOTIDE SEQUENCE [LARGE SCALE GENOMIC DNA]</scope>
    <source>
        <strain evidence="2 3">Y14-15</strain>
    </source>
</reference>
<protein>
    <recommendedName>
        <fullName evidence="4">DUF1795 domain-containing protein</fullName>
    </recommendedName>
</protein>
<name>A0A2S8HWG8_BURCE</name>
<sequence length="194" mass="21484">MRIVIVPLILLALATASHAYDFRPRAAASPDLTHPKLFKANGLSFQLPADWKVTANDRLRDTDGRGVSIEADKSALEVLNLDVVVQVLRTKVAPSFEGTAQYLYESQVDDKSAQYTKPDFAPIMLSDKYPALASRYTHKIFNDDELYAHRLDLVTSKVCGKGWTCVVFSSGLAANESAAKQGMAKIYETIRYQP</sequence>
<dbReference type="Proteomes" id="UP000238206">
    <property type="component" value="Unassembled WGS sequence"/>
</dbReference>
<feature type="signal peptide" evidence="1">
    <location>
        <begin position="1"/>
        <end position="19"/>
    </location>
</feature>
<evidence type="ECO:0008006" key="4">
    <source>
        <dbReference type="Google" id="ProtNLM"/>
    </source>
</evidence>
<gene>
    <name evidence="2" type="ORF">C5615_38290</name>
</gene>
<comment type="caution">
    <text evidence="2">The sequence shown here is derived from an EMBL/GenBank/DDBJ whole genome shotgun (WGS) entry which is preliminary data.</text>
</comment>